<feature type="transmembrane region" description="Helical" evidence="1">
    <location>
        <begin position="101"/>
        <end position="122"/>
    </location>
</feature>
<gene>
    <name evidence="2" type="ORF">HMPREF9418_1760</name>
    <name evidence="3" type="ORF">MON40_06960</name>
</gene>
<evidence type="ECO:0000313" key="5">
    <source>
        <dbReference type="Proteomes" id="UP000829455"/>
    </source>
</evidence>
<proteinExistence type="predicted"/>
<dbReference type="EMBL" id="AFQE01000083">
    <property type="protein sequence ID" value="EGQ76664.1"/>
    <property type="molecule type" value="Genomic_DNA"/>
</dbReference>
<keyword evidence="1" id="KW-0472">Membrane</keyword>
<reference evidence="2 4" key="1">
    <citation type="submission" date="2011-05" db="EMBL/GenBank/DDBJ databases">
        <authorList>
            <person name="Muzny D."/>
            <person name="Qin X."/>
            <person name="Deng J."/>
            <person name="Jiang H."/>
            <person name="Liu Y."/>
            <person name="Qu J."/>
            <person name="Song X.-Z."/>
            <person name="Zhang L."/>
            <person name="Thornton R."/>
            <person name="Coyle M."/>
            <person name="Francisco L."/>
            <person name="Jackson L."/>
            <person name="Javaid M."/>
            <person name="Korchina V."/>
            <person name="Kovar C."/>
            <person name="Mata R."/>
            <person name="Mathew T."/>
            <person name="Ngo R."/>
            <person name="Nguyen L."/>
            <person name="Nguyen N."/>
            <person name="Okwuonu G."/>
            <person name="Ongeri F."/>
            <person name="Pham C."/>
            <person name="Simmons D."/>
            <person name="Wilczek-Boney K."/>
            <person name="Hale W."/>
            <person name="Jakkamsetti A."/>
            <person name="Pham P."/>
            <person name="Ruth R."/>
            <person name="San Lucas F."/>
            <person name="Warren J."/>
            <person name="Zhang J."/>
            <person name="Zhao Z."/>
            <person name="Zhou C."/>
            <person name="Zhu D."/>
            <person name="Lee S."/>
            <person name="Bess C."/>
            <person name="Blankenburg K."/>
            <person name="Forbes L."/>
            <person name="Fu Q."/>
            <person name="Gubbala S."/>
            <person name="Hirani K."/>
            <person name="Jayaseelan J.C."/>
            <person name="Lara F."/>
            <person name="Munidasa M."/>
            <person name="Palculict T."/>
            <person name="Patil S."/>
            <person name="Pu L.-L."/>
            <person name="Saada N."/>
            <person name="Tang L."/>
            <person name="Weissenberger G."/>
            <person name="Zhu Y."/>
            <person name="Hemphill L."/>
            <person name="Shang Y."/>
            <person name="Youmans B."/>
            <person name="Ayvaz T."/>
            <person name="Ross M."/>
            <person name="Santibanez J."/>
            <person name="Aqrawi P."/>
            <person name="Gross S."/>
            <person name="Joshi V."/>
            <person name="Fowler G."/>
            <person name="Nazareth L."/>
            <person name="Reid J."/>
            <person name="Worley K."/>
            <person name="Petrosino J."/>
            <person name="Highlander S."/>
            <person name="Gibbs R."/>
        </authorList>
    </citation>
    <scope>NUCLEOTIDE SEQUENCE [LARGE SCALE GENOMIC DNA]</scope>
    <source>
        <strain evidence="2 4">ATCC 33926</strain>
    </source>
</reference>
<dbReference type="Pfam" id="PF13781">
    <property type="entry name" value="DoxX_3"/>
    <property type="match status" value="1"/>
</dbReference>
<dbReference type="InterPro" id="IPR025695">
    <property type="entry name" value="DoxX-like"/>
</dbReference>
<organism evidence="2 4">
    <name type="scientific">Neisseria macacae ATCC 33926</name>
    <dbReference type="NCBI Taxonomy" id="997348"/>
    <lineage>
        <taxon>Bacteria</taxon>
        <taxon>Pseudomonadati</taxon>
        <taxon>Pseudomonadota</taxon>
        <taxon>Betaproteobacteria</taxon>
        <taxon>Neisseriales</taxon>
        <taxon>Neisseriaceae</taxon>
        <taxon>Neisseria</taxon>
    </lineage>
</organism>
<keyword evidence="1" id="KW-1133">Transmembrane helix</keyword>
<dbReference type="Proteomes" id="UP000004982">
    <property type="component" value="Unassembled WGS sequence"/>
</dbReference>
<reference evidence="3 5" key="2">
    <citation type="submission" date="2022-03" db="EMBL/GenBank/DDBJ databases">
        <title>Genome sequencing of Neisseria macacae.</title>
        <authorList>
            <person name="Baek M.-G."/>
        </authorList>
    </citation>
    <scope>NUCLEOTIDE SEQUENCE [LARGE SCALE GENOMIC DNA]</scope>
    <source>
        <strain evidence="3 5">ATCC 33926</strain>
    </source>
</reference>
<accession>A0AA36UIK2</accession>
<evidence type="ECO:0000313" key="3">
    <source>
        <dbReference type="EMBL" id="UNV83774.1"/>
    </source>
</evidence>
<keyword evidence="1" id="KW-0812">Transmembrane</keyword>
<name>A0AA36UIK2_9NEIS</name>
<feature type="transmembrane region" description="Helical" evidence="1">
    <location>
        <begin position="12"/>
        <end position="30"/>
    </location>
</feature>
<dbReference type="RefSeq" id="WP_003778701.1">
    <property type="nucleotide sequence ID" value="NZ_CP094241.1"/>
</dbReference>
<dbReference type="EMBL" id="CP094241">
    <property type="protein sequence ID" value="UNV83774.1"/>
    <property type="molecule type" value="Genomic_DNA"/>
</dbReference>
<evidence type="ECO:0000256" key="1">
    <source>
        <dbReference type="SAM" id="Phobius"/>
    </source>
</evidence>
<sequence>MSANTTRNLPAYLSYSMGLLWLWSGTQPLFFMPEMSLDLLHSVGIPDPLLWPTLIAASLLDIGFAFLCFSRFRARSAIWLLQLITVTTYSLIIAFRLPEMWAHPFAPLVKNLPIMATLFFLYQSVGDKK</sequence>
<evidence type="ECO:0000313" key="2">
    <source>
        <dbReference type="EMBL" id="EGQ76664.1"/>
    </source>
</evidence>
<feature type="transmembrane region" description="Helical" evidence="1">
    <location>
        <begin position="76"/>
        <end position="95"/>
    </location>
</feature>
<dbReference type="Proteomes" id="UP000829455">
    <property type="component" value="Chromosome"/>
</dbReference>
<evidence type="ECO:0000313" key="4">
    <source>
        <dbReference type="Proteomes" id="UP000004982"/>
    </source>
</evidence>
<keyword evidence="5" id="KW-1185">Reference proteome</keyword>
<feature type="transmembrane region" description="Helical" evidence="1">
    <location>
        <begin position="50"/>
        <end position="69"/>
    </location>
</feature>
<protein>
    <submittedName>
        <fullName evidence="3">DoxX-like family protein</fullName>
    </submittedName>
    <submittedName>
        <fullName evidence="2">NAD-dependent epimerase/dehydratase</fullName>
    </submittedName>
</protein>
<dbReference type="AlphaFoldDB" id="A0AA36UIK2"/>